<dbReference type="Pfam" id="PF00990">
    <property type="entry name" value="GGDEF"/>
    <property type="match status" value="1"/>
</dbReference>
<dbReference type="Gene3D" id="3.30.70.270">
    <property type="match status" value="1"/>
</dbReference>
<dbReference type="NCBIfam" id="TIGR00254">
    <property type="entry name" value="GGDEF"/>
    <property type="match status" value="1"/>
</dbReference>
<feature type="region of interest" description="Disordered" evidence="1">
    <location>
        <begin position="491"/>
        <end position="510"/>
    </location>
</feature>
<evidence type="ECO:0000259" key="3">
    <source>
        <dbReference type="PROSITE" id="PS50887"/>
    </source>
</evidence>
<feature type="transmembrane region" description="Helical" evidence="2">
    <location>
        <begin position="254"/>
        <end position="278"/>
    </location>
</feature>
<comment type="caution">
    <text evidence="4">The sequence shown here is derived from an EMBL/GenBank/DDBJ whole genome shotgun (WGS) entry which is preliminary data.</text>
</comment>
<sequence length="510" mass="53746">MRRNVSVLLAVAVAAGVLVQLVLPGLTTQAGSALVYLSASAAVTYALVGCLRHARAERGRIRAGWWAGVVTDALLAAAYLLGGLSGVLGRPELAGLAVVVAVPAAMTAVVMLWLHAAPPDDRFARLIQMVDIAAVASALFMVAWHFVLGPVAAVLPESARLSLLALMLPNIVSLAAALVFVSRTEHGRHLHALSLFLCALAVIVVSQTIAVYNQAHQLPWYSYGAGGGPFVGGILAALAAHASLPETDATGRRWFSGAWVLLPYVPTGLALCGVVGLYARHGTLSPALTWTLLVTVGLAFVRQFLGLMFVRGLLRRMDEQQAMLHHQANHDLLTGLPNRGAFYHRLAAELAEAGPDTCAGVLMLDLDDFKPVNDTFGHAAGDTLLVEVSRRLSDCLRDDDIAARLGGDEFVVLLPRLDEPDAAEAVAARVADRLAAPMSIVPGHTTFVRASIGIATVTGDAYDPDWLLHQADMALYAAKAAGKGLIRRCGPEATAGRRRSDPAPAEASAR</sequence>
<organism evidence="4 5">
    <name type="scientific">Catenuloplanes nepalensis</name>
    <dbReference type="NCBI Taxonomy" id="587533"/>
    <lineage>
        <taxon>Bacteria</taxon>
        <taxon>Bacillati</taxon>
        <taxon>Actinomycetota</taxon>
        <taxon>Actinomycetes</taxon>
        <taxon>Micromonosporales</taxon>
        <taxon>Micromonosporaceae</taxon>
        <taxon>Catenuloplanes</taxon>
    </lineage>
</organism>
<dbReference type="InterPro" id="IPR029787">
    <property type="entry name" value="Nucleotide_cyclase"/>
</dbReference>
<dbReference type="PROSITE" id="PS50887">
    <property type="entry name" value="GGDEF"/>
    <property type="match status" value="1"/>
</dbReference>
<feature type="transmembrane region" description="Helical" evidence="2">
    <location>
        <begin position="34"/>
        <end position="51"/>
    </location>
</feature>
<dbReference type="PANTHER" id="PTHR46663:SF2">
    <property type="entry name" value="GGDEF DOMAIN-CONTAINING PROTEIN"/>
    <property type="match status" value="1"/>
</dbReference>
<proteinExistence type="predicted"/>
<feature type="transmembrane region" description="Helical" evidence="2">
    <location>
        <begin position="290"/>
        <end position="314"/>
    </location>
</feature>
<dbReference type="PANTHER" id="PTHR46663">
    <property type="entry name" value="DIGUANYLATE CYCLASE DGCT-RELATED"/>
    <property type="match status" value="1"/>
</dbReference>
<reference evidence="4 5" key="1">
    <citation type="submission" date="2023-07" db="EMBL/GenBank/DDBJ databases">
        <title>Sequencing the genomes of 1000 actinobacteria strains.</title>
        <authorList>
            <person name="Klenk H.-P."/>
        </authorList>
    </citation>
    <scope>NUCLEOTIDE SEQUENCE [LARGE SCALE GENOMIC DNA]</scope>
    <source>
        <strain evidence="4 5">DSM 44710</strain>
    </source>
</reference>
<dbReference type="InterPro" id="IPR052163">
    <property type="entry name" value="DGC-Regulatory_Protein"/>
</dbReference>
<feature type="transmembrane region" description="Helical" evidence="2">
    <location>
        <begin position="63"/>
        <end position="81"/>
    </location>
</feature>
<evidence type="ECO:0000313" key="5">
    <source>
        <dbReference type="Proteomes" id="UP001240984"/>
    </source>
</evidence>
<dbReference type="InterPro" id="IPR043128">
    <property type="entry name" value="Rev_trsase/Diguanyl_cyclase"/>
</dbReference>
<dbReference type="Proteomes" id="UP001240984">
    <property type="component" value="Unassembled WGS sequence"/>
</dbReference>
<dbReference type="EMBL" id="JAUSRA010000001">
    <property type="protein sequence ID" value="MDP9793215.1"/>
    <property type="molecule type" value="Genomic_DNA"/>
</dbReference>
<dbReference type="RefSeq" id="WP_306828234.1">
    <property type="nucleotide sequence ID" value="NZ_JAUSRA010000001.1"/>
</dbReference>
<keyword evidence="2" id="KW-1133">Transmembrane helix</keyword>
<gene>
    <name evidence="4" type="ORF">J2S43_001727</name>
</gene>
<feature type="transmembrane region" description="Helical" evidence="2">
    <location>
        <begin position="193"/>
        <end position="214"/>
    </location>
</feature>
<keyword evidence="2" id="KW-0812">Transmembrane</keyword>
<feature type="transmembrane region" description="Helical" evidence="2">
    <location>
        <begin position="159"/>
        <end position="181"/>
    </location>
</feature>
<evidence type="ECO:0000256" key="1">
    <source>
        <dbReference type="SAM" id="MobiDB-lite"/>
    </source>
</evidence>
<name>A0ABT9MP68_9ACTN</name>
<accession>A0ABT9MP68</accession>
<dbReference type="SMART" id="SM00267">
    <property type="entry name" value="GGDEF"/>
    <property type="match status" value="1"/>
</dbReference>
<keyword evidence="5" id="KW-1185">Reference proteome</keyword>
<dbReference type="SUPFAM" id="SSF55073">
    <property type="entry name" value="Nucleotide cyclase"/>
    <property type="match status" value="1"/>
</dbReference>
<feature type="domain" description="GGDEF" evidence="3">
    <location>
        <begin position="357"/>
        <end position="491"/>
    </location>
</feature>
<protein>
    <submittedName>
        <fullName evidence="4">Diguanylate cyclase (GGDEF)-like protein</fullName>
    </submittedName>
</protein>
<feature type="transmembrane region" description="Helical" evidence="2">
    <location>
        <begin position="93"/>
        <end position="114"/>
    </location>
</feature>
<feature type="transmembrane region" description="Helical" evidence="2">
    <location>
        <begin position="126"/>
        <end position="147"/>
    </location>
</feature>
<feature type="transmembrane region" description="Helical" evidence="2">
    <location>
        <begin position="220"/>
        <end position="242"/>
    </location>
</feature>
<evidence type="ECO:0000256" key="2">
    <source>
        <dbReference type="SAM" id="Phobius"/>
    </source>
</evidence>
<dbReference type="InterPro" id="IPR000160">
    <property type="entry name" value="GGDEF_dom"/>
</dbReference>
<keyword evidence="2" id="KW-0472">Membrane</keyword>
<dbReference type="CDD" id="cd01949">
    <property type="entry name" value="GGDEF"/>
    <property type="match status" value="1"/>
</dbReference>
<evidence type="ECO:0000313" key="4">
    <source>
        <dbReference type="EMBL" id="MDP9793215.1"/>
    </source>
</evidence>